<dbReference type="InterPro" id="IPR002104">
    <property type="entry name" value="Integrase_catalytic"/>
</dbReference>
<organism evidence="3 4">
    <name type="scientific">Azonexus hydrophilus</name>
    <dbReference type="NCBI Taxonomy" id="418702"/>
    <lineage>
        <taxon>Bacteria</taxon>
        <taxon>Pseudomonadati</taxon>
        <taxon>Pseudomonadota</taxon>
        <taxon>Betaproteobacteria</taxon>
        <taxon>Rhodocyclales</taxon>
        <taxon>Azonexaceae</taxon>
        <taxon>Azonexus</taxon>
    </lineage>
</organism>
<evidence type="ECO:0000313" key="3">
    <source>
        <dbReference type="EMBL" id="WZJ22247.1"/>
    </source>
</evidence>
<evidence type="ECO:0000259" key="2">
    <source>
        <dbReference type="Pfam" id="PF00589"/>
    </source>
</evidence>
<feature type="domain" description="Tyr recombinase" evidence="2">
    <location>
        <begin position="392"/>
        <end position="570"/>
    </location>
</feature>
<evidence type="ECO:0000256" key="1">
    <source>
        <dbReference type="ARBA" id="ARBA00023172"/>
    </source>
</evidence>
<keyword evidence="1" id="KW-0233">DNA recombination</keyword>
<dbReference type="InterPro" id="IPR011010">
    <property type="entry name" value="DNA_brk_join_enz"/>
</dbReference>
<gene>
    <name evidence="3" type="ORF">AADV58_03590</name>
</gene>
<accession>A0ABZ2XK36</accession>
<dbReference type="InterPro" id="IPR013762">
    <property type="entry name" value="Integrase-like_cat_sf"/>
</dbReference>
<proteinExistence type="predicted"/>
<dbReference type="Pfam" id="PF00589">
    <property type="entry name" value="Phage_integrase"/>
    <property type="match status" value="1"/>
</dbReference>
<protein>
    <submittedName>
        <fullName evidence="3">Tyrosine-type recombinase/integrase</fullName>
    </submittedName>
</protein>
<keyword evidence="4" id="KW-1185">Reference proteome</keyword>
<evidence type="ECO:0000313" key="4">
    <source>
        <dbReference type="Proteomes" id="UP001479520"/>
    </source>
</evidence>
<name>A0ABZ2XK36_9RHOO</name>
<dbReference type="SUPFAM" id="SSF56349">
    <property type="entry name" value="DNA breaking-rejoining enzymes"/>
    <property type="match status" value="1"/>
</dbReference>
<dbReference type="Proteomes" id="UP001479520">
    <property type="component" value="Chromosome"/>
</dbReference>
<dbReference type="RefSeq" id="WP_341744117.1">
    <property type="nucleotide sequence ID" value="NZ_CP151406.1"/>
</dbReference>
<dbReference type="Gene3D" id="1.10.443.10">
    <property type="entry name" value="Intergrase catalytic core"/>
    <property type="match status" value="1"/>
</dbReference>
<sequence length="891" mass="98320">MSPVSPIRMTVSPGLRGRPYGPLAVSYGPQALNAARRFERFQGGVLRGDIAFPSASVRLAASLIAFDGVATSGALIAALGACRYAYQWSNAYCIEWLEHCGRVDRRHLSLWTCFALAQPNALSLAAEQVVEMLDEHLAAVAEHQNTAKHIDMLLEDAQAWLSINLAGPWFSHAIGVVRLAALPRSVLARENSKMALRTVSASPAETKNLADTAIGMSLDSYLSGDAQDGGYWLVDEIMASLPANASRPTMVKNLLGISVKHGKGAISSLILAWATDLAESGTQGDAEISPRTVSKYVRSIAHDLLDEFRGKSLESLEAEYFDGAYRRIIDSKSPGTQRNCASALASWHFFLECWLDIDPRTQSLHRDLPESIPKANVIWPHEMKTISDWFAQACHESRLNCQAEVAFAIASTIRVRTNEIVKLRIKNVRLIGEAVEIEICTANTDGGMKSKNGRRTQCIECPVTSVLVRSWKQRRQEELALPDDYLFGDPQHPGRLHCPGQMQSLLNRVLKDATGDRSVSIHSLSHSWATNRFMDVSLNPSGIDVNAFDSLSVEAGHGDATMTFKNYVHRFEDAMRKEIDTAIAARIRWPEIKPFVSLSHASYRQRISRQIRGEVKVGEGQFKLGLIRACLPTIDLPSAHSETDVEDAVSTALSSHRIAMSLALVIDVLTDIESGIGTATVALRSCRRTEEITHIAAHARNLLEKLGNRYSRLTTRCFDTVDELRIALDHAHGKIDFAKIRQKKLRTLRELLGNRFDEPDFRDAIHSWFECYEHGCVSLAHPSRSAALLRLLKTAGIPISSIGIFHNPIANRQSVRLLQEVEAVFMQEFGLFPGTKECAVRGARPPVYLVITGVDFSERASSATLCMKGFNALLFAACVLGKVEKFNPLAN</sequence>
<reference evidence="3 4" key="1">
    <citation type="submission" date="2024-04" db="EMBL/GenBank/DDBJ databases">
        <title>Dissimilatory iodate-reducing microorganisms contribute to the enrichment of iodine in groundwater.</title>
        <authorList>
            <person name="Jiang Z."/>
        </authorList>
    </citation>
    <scope>NUCLEOTIDE SEQUENCE [LARGE SCALE GENOMIC DNA]</scope>
    <source>
        <strain evidence="3 4">NCP973</strain>
    </source>
</reference>
<dbReference type="EMBL" id="CP151406">
    <property type="protein sequence ID" value="WZJ22247.1"/>
    <property type="molecule type" value="Genomic_DNA"/>
</dbReference>